<evidence type="ECO:0000313" key="2">
    <source>
        <dbReference type="EMBL" id="MFC7435690.1"/>
    </source>
</evidence>
<dbReference type="PANTHER" id="PTHR43245:SF52">
    <property type="entry name" value="NAD-DEPENDENT EPIMERASE_DEHYDRATASE"/>
    <property type="match status" value="1"/>
</dbReference>
<dbReference type="SUPFAM" id="SSF51735">
    <property type="entry name" value="NAD(P)-binding Rossmann-fold domains"/>
    <property type="match status" value="1"/>
</dbReference>
<organism evidence="2 3">
    <name type="scientific">Hydrogenophaga bisanensis</name>
    <dbReference type="NCBI Taxonomy" id="439611"/>
    <lineage>
        <taxon>Bacteria</taxon>
        <taxon>Pseudomonadati</taxon>
        <taxon>Pseudomonadota</taxon>
        <taxon>Betaproteobacteria</taxon>
        <taxon>Burkholderiales</taxon>
        <taxon>Comamonadaceae</taxon>
        <taxon>Hydrogenophaga</taxon>
    </lineage>
</organism>
<comment type="caution">
    <text evidence="2">The sequence shown here is derived from an EMBL/GenBank/DDBJ whole genome shotgun (WGS) entry which is preliminary data.</text>
</comment>
<dbReference type="InterPro" id="IPR050177">
    <property type="entry name" value="Lipid_A_modif_metabolic_enz"/>
</dbReference>
<evidence type="ECO:0000313" key="3">
    <source>
        <dbReference type="Proteomes" id="UP001596495"/>
    </source>
</evidence>
<name>A0ABW2RC99_9BURK</name>
<proteinExistence type="predicted"/>
<dbReference type="Proteomes" id="UP001596495">
    <property type="component" value="Unassembled WGS sequence"/>
</dbReference>
<accession>A0ABW2RC99</accession>
<feature type="domain" description="NAD-dependent epimerase/dehydratase" evidence="1">
    <location>
        <begin position="16"/>
        <end position="242"/>
    </location>
</feature>
<dbReference type="InterPro" id="IPR036291">
    <property type="entry name" value="NAD(P)-bd_dom_sf"/>
</dbReference>
<dbReference type="CDD" id="cd05240">
    <property type="entry name" value="UDP_G4E_3_SDR_e"/>
    <property type="match status" value="1"/>
</dbReference>
<dbReference type="EMBL" id="JBHTBX010000009">
    <property type="protein sequence ID" value="MFC7435690.1"/>
    <property type="molecule type" value="Genomic_DNA"/>
</dbReference>
<dbReference type="Gene3D" id="3.40.50.720">
    <property type="entry name" value="NAD(P)-binding Rossmann-like Domain"/>
    <property type="match status" value="1"/>
</dbReference>
<keyword evidence="3" id="KW-1185">Reference proteome</keyword>
<protein>
    <submittedName>
        <fullName evidence="2">SDR family oxidoreductase</fullName>
    </submittedName>
</protein>
<sequence length="349" mass="37773">MNSTHPAPCTPRARRILITGADGFLGRGLVAALTRRPETDAIIALDVREVPAERQQPGVTYRVQDVRDPALTSTLQEHAIDTVVHLASIVTPGRDSNRDFEYDVDVNGTRNVLTACVAQGVRHVVVSSSGAAYGYHADNPAWLTESHPLRGNQSFAYAHHKRLVEEMLAQWRTDHPQLAQTVLRIGTILGERVDNQITALFEKPRLLAVSGSDSPFVFIWDEDVAGAITHALDGAPPGCYNLAGDGALTIHQIAARLGKRTRDLPAGLLTAALAVGSRLGLTRYGPEQLDFLRYRPVLLNTALKTVFGYTPRKTSAQALDGFVLARAQQGRPVHVGALPGPQAPYQAKA</sequence>
<dbReference type="Pfam" id="PF01370">
    <property type="entry name" value="Epimerase"/>
    <property type="match status" value="1"/>
</dbReference>
<dbReference type="PANTHER" id="PTHR43245">
    <property type="entry name" value="BIFUNCTIONAL POLYMYXIN RESISTANCE PROTEIN ARNA"/>
    <property type="match status" value="1"/>
</dbReference>
<reference evidence="3" key="1">
    <citation type="journal article" date="2019" name="Int. J. Syst. Evol. Microbiol.">
        <title>The Global Catalogue of Microorganisms (GCM) 10K type strain sequencing project: providing services to taxonomists for standard genome sequencing and annotation.</title>
        <authorList>
            <consortium name="The Broad Institute Genomics Platform"/>
            <consortium name="The Broad Institute Genome Sequencing Center for Infectious Disease"/>
            <person name="Wu L."/>
            <person name="Ma J."/>
        </authorList>
    </citation>
    <scope>NUCLEOTIDE SEQUENCE [LARGE SCALE GENOMIC DNA]</scope>
    <source>
        <strain evidence="3">CCUG 54518</strain>
    </source>
</reference>
<dbReference type="RefSeq" id="WP_382258770.1">
    <property type="nucleotide sequence ID" value="NZ_JBHTBX010000009.1"/>
</dbReference>
<dbReference type="InterPro" id="IPR001509">
    <property type="entry name" value="Epimerase_deHydtase"/>
</dbReference>
<evidence type="ECO:0000259" key="1">
    <source>
        <dbReference type="Pfam" id="PF01370"/>
    </source>
</evidence>
<gene>
    <name evidence="2" type="ORF">ACFQNJ_14330</name>
</gene>